<proteinExistence type="inferred from homology"/>
<dbReference type="PANTHER" id="PTHR10642">
    <property type="entry name" value="RIBONUCLEASE H1"/>
    <property type="match status" value="1"/>
</dbReference>
<dbReference type="InterPro" id="IPR036397">
    <property type="entry name" value="RNaseH_sf"/>
</dbReference>
<feature type="domain" description="RNase H type-1" evidence="11">
    <location>
        <begin position="194"/>
        <end position="340"/>
    </location>
</feature>
<dbReference type="EC" id="3.1.26.4" evidence="9"/>
<dbReference type="InterPro" id="IPR009027">
    <property type="entry name" value="Ribosomal_bL9/RNase_H1_N"/>
</dbReference>
<organism evidence="12 13">
    <name type="scientific">Sinanodonta woodiana</name>
    <name type="common">Chinese pond mussel</name>
    <name type="synonym">Anodonta woodiana</name>
    <dbReference type="NCBI Taxonomy" id="1069815"/>
    <lineage>
        <taxon>Eukaryota</taxon>
        <taxon>Metazoa</taxon>
        <taxon>Spiralia</taxon>
        <taxon>Lophotrochozoa</taxon>
        <taxon>Mollusca</taxon>
        <taxon>Bivalvia</taxon>
        <taxon>Autobranchia</taxon>
        <taxon>Heteroconchia</taxon>
        <taxon>Palaeoheterodonta</taxon>
        <taxon>Unionida</taxon>
        <taxon>Unionoidea</taxon>
        <taxon>Unionidae</taxon>
        <taxon>Unioninae</taxon>
        <taxon>Sinanodonta</taxon>
    </lineage>
</organism>
<dbReference type="Pfam" id="PF01693">
    <property type="entry name" value="Cauli_VI"/>
    <property type="match status" value="1"/>
</dbReference>
<dbReference type="FunFam" id="3.30.420.10:FF:000097">
    <property type="entry name" value="Ribonuclease H1"/>
    <property type="match status" value="1"/>
</dbReference>
<keyword evidence="8 9" id="KW-0460">Magnesium</keyword>
<evidence type="ECO:0000259" key="11">
    <source>
        <dbReference type="PROSITE" id="PS50879"/>
    </source>
</evidence>
<dbReference type="Pfam" id="PF00075">
    <property type="entry name" value="RNase_H"/>
    <property type="match status" value="1"/>
</dbReference>
<gene>
    <name evidence="12" type="ORF">ACJMK2_041806</name>
</gene>
<sequence length="347" mass="38474">MQRLYIKRFFTMPYYAVRKGRKIGIFHDWESCREQVNGFAGARYKKFSSEAEAQNFIVAEDNKPGSSGGLTGCSSNNQKGKKGSSQYSFNTKHPLSAKDSSDIPVYPHGKHVSLVGAQTKFSKPCTQIVGQGVKRMYCTDNPSENNGDDDEKLNKRRRLVAEFLDDFDSSAQSTISPGSSLDASSSVSSPVKSRQKYITVYTDGACENNGRCGATAGIGVYWGDDHPWNVSEPLLGRQTNNRAEIHAACRAVKIARQNGIKKLIVYTDSQFVINAMKGWVHKWQKNGWKLATGGPVINKEDFVELLQESQGIKIKWQHVRGHSGNPANEKADSLAVQGVRKHPNINR</sequence>
<dbReference type="InterPro" id="IPR012337">
    <property type="entry name" value="RNaseH-like_sf"/>
</dbReference>
<keyword evidence="6 9" id="KW-0255">Endonuclease</keyword>
<dbReference type="SUPFAM" id="SSF55658">
    <property type="entry name" value="L9 N-domain-like"/>
    <property type="match status" value="1"/>
</dbReference>
<name>A0ABD3W930_SINWO</name>
<evidence type="ECO:0000256" key="6">
    <source>
        <dbReference type="ARBA" id="ARBA00022759"/>
    </source>
</evidence>
<dbReference type="PIRSF" id="PIRSF036852">
    <property type="entry name" value="Ribonuclease_H1_euk"/>
    <property type="match status" value="1"/>
</dbReference>
<dbReference type="GO" id="GO:0000287">
    <property type="term" value="F:magnesium ion binding"/>
    <property type="evidence" value="ECO:0007669"/>
    <property type="project" value="UniProtKB-UniRule"/>
</dbReference>
<keyword evidence="4 9" id="KW-0540">Nuclease</keyword>
<dbReference type="InterPro" id="IPR050092">
    <property type="entry name" value="RNase_H"/>
</dbReference>
<dbReference type="PANTHER" id="PTHR10642:SF26">
    <property type="entry name" value="RIBONUCLEASE H1"/>
    <property type="match status" value="1"/>
</dbReference>
<comment type="cofactor">
    <cofactor evidence="2 9">
        <name>Mg(2+)</name>
        <dbReference type="ChEBI" id="CHEBI:18420"/>
    </cofactor>
</comment>
<protein>
    <recommendedName>
        <fullName evidence="9">Ribonuclease H1</fullName>
        <shortName evidence="9">RNase H1</shortName>
        <ecNumber evidence="9">3.1.26.4</ecNumber>
    </recommendedName>
</protein>
<evidence type="ECO:0000256" key="3">
    <source>
        <dbReference type="ARBA" id="ARBA00005300"/>
    </source>
</evidence>
<evidence type="ECO:0000256" key="8">
    <source>
        <dbReference type="ARBA" id="ARBA00022842"/>
    </source>
</evidence>
<dbReference type="InterPro" id="IPR017067">
    <property type="entry name" value="RNase_H1_euk"/>
</dbReference>
<feature type="region of interest" description="Disordered" evidence="10">
    <location>
        <begin position="59"/>
        <end position="104"/>
    </location>
</feature>
<reference evidence="12 13" key="1">
    <citation type="submission" date="2024-11" db="EMBL/GenBank/DDBJ databases">
        <title>Chromosome-level genome assembly of the freshwater bivalve Anodonta woodiana.</title>
        <authorList>
            <person name="Chen X."/>
        </authorList>
    </citation>
    <scope>NUCLEOTIDE SEQUENCE [LARGE SCALE GENOMIC DNA]</scope>
    <source>
        <strain evidence="12">MN2024</strain>
        <tissue evidence="12">Gills</tissue>
    </source>
</reference>
<dbReference type="AlphaFoldDB" id="A0ABD3W930"/>
<dbReference type="InterPro" id="IPR011320">
    <property type="entry name" value="RNase_H1_N"/>
</dbReference>
<dbReference type="GO" id="GO:0004523">
    <property type="term" value="F:RNA-DNA hybrid ribonuclease activity"/>
    <property type="evidence" value="ECO:0007669"/>
    <property type="project" value="UniProtKB-UniRule"/>
</dbReference>
<evidence type="ECO:0000313" key="12">
    <source>
        <dbReference type="EMBL" id="KAL3869080.1"/>
    </source>
</evidence>
<dbReference type="Gene3D" id="3.30.420.10">
    <property type="entry name" value="Ribonuclease H-like superfamily/Ribonuclease H"/>
    <property type="match status" value="1"/>
</dbReference>
<dbReference type="CDD" id="cd09280">
    <property type="entry name" value="RNase_HI_eukaryote_like"/>
    <property type="match status" value="1"/>
</dbReference>
<accession>A0ABD3W930</accession>
<comment type="catalytic activity">
    <reaction evidence="1 9">
        <text>Endonucleolytic cleavage to 5'-phosphomonoester.</text>
        <dbReference type="EC" id="3.1.26.4"/>
    </reaction>
</comment>
<dbReference type="FunFam" id="3.40.970.10:FF:000001">
    <property type="entry name" value="Ribonuclease H1"/>
    <property type="match status" value="1"/>
</dbReference>
<keyword evidence="5 9" id="KW-0479">Metal-binding</keyword>
<comment type="function">
    <text evidence="9">Endonuclease that specifically degrades the RNA of RNA-DNA hybrids.</text>
</comment>
<feature type="compositionally biased region" description="Low complexity" evidence="10">
    <location>
        <begin position="74"/>
        <end position="86"/>
    </location>
</feature>
<dbReference type="Gene3D" id="3.40.970.10">
    <property type="entry name" value="Ribonuclease H1, N-terminal domain"/>
    <property type="match status" value="1"/>
</dbReference>
<dbReference type="InterPro" id="IPR002156">
    <property type="entry name" value="RNaseH_domain"/>
</dbReference>
<evidence type="ECO:0000256" key="10">
    <source>
        <dbReference type="SAM" id="MobiDB-lite"/>
    </source>
</evidence>
<keyword evidence="13" id="KW-1185">Reference proteome</keyword>
<dbReference type="Proteomes" id="UP001634394">
    <property type="component" value="Unassembled WGS sequence"/>
</dbReference>
<dbReference type="PROSITE" id="PS50879">
    <property type="entry name" value="RNASE_H_1"/>
    <property type="match status" value="1"/>
</dbReference>
<dbReference type="InterPro" id="IPR037056">
    <property type="entry name" value="RNase_H1_N_sf"/>
</dbReference>
<comment type="caution">
    <text evidence="12">The sequence shown here is derived from an EMBL/GenBank/DDBJ whole genome shotgun (WGS) entry which is preliminary data.</text>
</comment>
<dbReference type="SUPFAM" id="SSF53098">
    <property type="entry name" value="Ribonuclease H-like"/>
    <property type="match status" value="1"/>
</dbReference>
<evidence type="ECO:0000256" key="2">
    <source>
        <dbReference type="ARBA" id="ARBA00001946"/>
    </source>
</evidence>
<comment type="similarity">
    <text evidence="3 9">Belongs to the RNase H family.</text>
</comment>
<evidence type="ECO:0000256" key="7">
    <source>
        <dbReference type="ARBA" id="ARBA00022801"/>
    </source>
</evidence>
<keyword evidence="7 9" id="KW-0378">Hydrolase</keyword>
<evidence type="ECO:0000256" key="1">
    <source>
        <dbReference type="ARBA" id="ARBA00000077"/>
    </source>
</evidence>
<evidence type="ECO:0000256" key="9">
    <source>
        <dbReference type="PIRNR" id="PIRNR036852"/>
    </source>
</evidence>
<dbReference type="GO" id="GO:0003676">
    <property type="term" value="F:nucleic acid binding"/>
    <property type="evidence" value="ECO:0007669"/>
    <property type="project" value="UniProtKB-UniRule"/>
</dbReference>
<evidence type="ECO:0000313" key="13">
    <source>
        <dbReference type="Proteomes" id="UP001634394"/>
    </source>
</evidence>
<evidence type="ECO:0000256" key="5">
    <source>
        <dbReference type="ARBA" id="ARBA00022723"/>
    </source>
</evidence>
<dbReference type="EMBL" id="JBJQND010000008">
    <property type="protein sequence ID" value="KAL3869080.1"/>
    <property type="molecule type" value="Genomic_DNA"/>
</dbReference>
<evidence type="ECO:0000256" key="4">
    <source>
        <dbReference type="ARBA" id="ARBA00022722"/>
    </source>
</evidence>